<sequence length="88" mass="9552">MTAAGAIVLLAFATLATLLAGLVMAAQAWSRRMDQREREIIVATRATAEQAAQYAAQTARLEQRVRVLETMLPRQPDGPSPAAMPQFN</sequence>
<dbReference type="RefSeq" id="WP_191324243.1">
    <property type="nucleotide sequence ID" value="NZ_BMZP01000007.1"/>
</dbReference>
<protein>
    <submittedName>
        <fullName evidence="1">Uncharacterized protein</fullName>
    </submittedName>
</protein>
<name>A0ABV7V5L0_9SPHN</name>
<dbReference type="Proteomes" id="UP001595683">
    <property type="component" value="Unassembled WGS sequence"/>
</dbReference>
<evidence type="ECO:0000313" key="1">
    <source>
        <dbReference type="EMBL" id="MFC3672262.1"/>
    </source>
</evidence>
<organism evidence="1 2">
    <name type="scientific">Novosphingobium pokkalii</name>
    <dbReference type="NCBI Taxonomy" id="1770194"/>
    <lineage>
        <taxon>Bacteria</taxon>
        <taxon>Pseudomonadati</taxon>
        <taxon>Pseudomonadota</taxon>
        <taxon>Alphaproteobacteria</taxon>
        <taxon>Sphingomonadales</taxon>
        <taxon>Sphingomonadaceae</taxon>
        <taxon>Novosphingobium</taxon>
    </lineage>
</organism>
<evidence type="ECO:0000313" key="2">
    <source>
        <dbReference type="Proteomes" id="UP001595683"/>
    </source>
</evidence>
<dbReference type="EMBL" id="JBHRYE010000021">
    <property type="protein sequence ID" value="MFC3672262.1"/>
    <property type="molecule type" value="Genomic_DNA"/>
</dbReference>
<keyword evidence="2" id="KW-1185">Reference proteome</keyword>
<accession>A0ABV7V5L0</accession>
<gene>
    <name evidence="1" type="ORF">ACFOOT_12600</name>
</gene>
<comment type="caution">
    <text evidence="1">The sequence shown here is derived from an EMBL/GenBank/DDBJ whole genome shotgun (WGS) entry which is preliminary data.</text>
</comment>
<reference evidence="2" key="1">
    <citation type="journal article" date="2019" name="Int. J. Syst. Evol. Microbiol.">
        <title>The Global Catalogue of Microorganisms (GCM) 10K type strain sequencing project: providing services to taxonomists for standard genome sequencing and annotation.</title>
        <authorList>
            <consortium name="The Broad Institute Genomics Platform"/>
            <consortium name="The Broad Institute Genome Sequencing Center for Infectious Disease"/>
            <person name="Wu L."/>
            <person name="Ma J."/>
        </authorList>
    </citation>
    <scope>NUCLEOTIDE SEQUENCE [LARGE SCALE GENOMIC DNA]</scope>
    <source>
        <strain evidence="2">KCTC 42224</strain>
    </source>
</reference>
<proteinExistence type="predicted"/>